<accession>A0A2T7CZN9</accession>
<evidence type="ECO:0000313" key="1">
    <source>
        <dbReference type="EMBL" id="PUZ48812.1"/>
    </source>
</evidence>
<dbReference type="EMBL" id="CM009755">
    <property type="protein sequence ID" value="PUZ48812.1"/>
    <property type="molecule type" value="Genomic_DNA"/>
</dbReference>
<dbReference type="AlphaFoldDB" id="A0A2T7CZN9"/>
<proteinExistence type="predicted"/>
<sequence>MKQCSKGHAQRAESVMQPRMTCRHLIMKRKYRHHQLPGKLAIIHACKQRITLNTNII</sequence>
<dbReference type="Proteomes" id="UP000244336">
    <property type="component" value="Chromosome 7"/>
</dbReference>
<name>A0A2T7CZN9_9POAL</name>
<keyword evidence="2" id="KW-1185">Reference proteome</keyword>
<reference evidence="1 2" key="1">
    <citation type="submission" date="2018-04" db="EMBL/GenBank/DDBJ databases">
        <title>WGS assembly of Panicum hallii var. hallii HAL2.</title>
        <authorList>
            <person name="Lovell J."/>
            <person name="Jenkins J."/>
            <person name="Lowry D."/>
            <person name="Mamidi S."/>
            <person name="Sreedasyam A."/>
            <person name="Weng X."/>
            <person name="Barry K."/>
            <person name="Bonette J."/>
            <person name="Campitelli B."/>
            <person name="Daum C."/>
            <person name="Gordon S."/>
            <person name="Gould B."/>
            <person name="Lipzen A."/>
            <person name="MacQueen A."/>
            <person name="Palacio-Mejia J."/>
            <person name="Plott C."/>
            <person name="Shakirov E."/>
            <person name="Shu S."/>
            <person name="Yoshinaga Y."/>
            <person name="Zane M."/>
            <person name="Rokhsar D."/>
            <person name="Grimwood J."/>
            <person name="Schmutz J."/>
            <person name="Juenger T."/>
        </authorList>
    </citation>
    <scope>NUCLEOTIDE SEQUENCE [LARGE SCALE GENOMIC DNA]</scope>
    <source>
        <strain evidence="2">cv. HAL2</strain>
    </source>
</reference>
<evidence type="ECO:0000313" key="2">
    <source>
        <dbReference type="Proteomes" id="UP000244336"/>
    </source>
</evidence>
<protein>
    <submittedName>
        <fullName evidence="1">Uncharacterized protein</fullName>
    </submittedName>
</protein>
<organism evidence="1 2">
    <name type="scientific">Panicum hallii var. hallii</name>
    <dbReference type="NCBI Taxonomy" id="1504633"/>
    <lineage>
        <taxon>Eukaryota</taxon>
        <taxon>Viridiplantae</taxon>
        <taxon>Streptophyta</taxon>
        <taxon>Embryophyta</taxon>
        <taxon>Tracheophyta</taxon>
        <taxon>Spermatophyta</taxon>
        <taxon>Magnoliopsida</taxon>
        <taxon>Liliopsida</taxon>
        <taxon>Poales</taxon>
        <taxon>Poaceae</taxon>
        <taxon>PACMAD clade</taxon>
        <taxon>Panicoideae</taxon>
        <taxon>Panicodae</taxon>
        <taxon>Paniceae</taxon>
        <taxon>Panicinae</taxon>
        <taxon>Panicum</taxon>
        <taxon>Panicum sect. Panicum</taxon>
    </lineage>
</organism>
<dbReference type="Gramene" id="PUZ48812">
    <property type="protein sequence ID" value="PUZ48812"/>
    <property type="gene ID" value="GQ55_7G275700"/>
</dbReference>
<gene>
    <name evidence="1" type="ORF">GQ55_7G275700</name>
</gene>